<feature type="region of interest" description="Disordered" evidence="1">
    <location>
        <begin position="93"/>
        <end position="119"/>
    </location>
</feature>
<dbReference type="OrthoDB" id="1921870at2759"/>
<name>A0A6A1V016_9ROSI</name>
<evidence type="ECO:0000313" key="2">
    <source>
        <dbReference type="EMBL" id="KAB1205911.1"/>
    </source>
</evidence>
<dbReference type="AlphaFoldDB" id="A0A6A1V016"/>
<evidence type="ECO:0000313" key="3">
    <source>
        <dbReference type="Proteomes" id="UP000516437"/>
    </source>
</evidence>
<protein>
    <submittedName>
        <fullName evidence="2">Uncharacterized protein</fullName>
    </submittedName>
</protein>
<feature type="compositionally biased region" description="Basic and acidic residues" evidence="1">
    <location>
        <begin position="97"/>
        <end position="111"/>
    </location>
</feature>
<dbReference type="EMBL" id="RXIC02000025">
    <property type="protein sequence ID" value="KAB1205911.1"/>
    <property type="molecule type" value="Genomic_DNA"/>
</dbReference>
<gene>
    <name evidence="2" type="ORF">CJ030_MR7G027904</name>
</gene>
<dbReference type="Proteomes" id="UP000516437">
    <property type="component" value="Chromosome 7"/>
</dbReference>
<accession>A0A6A1V016</accession>
<sequence>MEHYSCSTSQRKSHIQVEIFPEVLETKAGYVRGLGHSVRFVKSSSLVSFIDLSRRLEEAKLQIEEMRAQKWNTKSFWSSVRNGADDVRALAKWRSNNKKEEEHQKMMKEQQRNLVKQQN</sequence>
<reference evidence="2 3" key="1">
    <citation type="journal article" date="2019" name="Plant Biotechnol. J.">
        <title>The red bayberry genome and genetic basis of sex determination.</title>
        <authorList>
            <person name="Jia H.M."/>
            <person name="Jia H.J."/>
            <person name="Cai Q.L."/>
            <person name="Wang Y."/>
            <person name="Zhao H.B."/>
            <person name="Yang W.F."/>
            <person name="Wang G.Y."/>
            <person name="Li Y.H."/>
            <person name="Zhan D.L."/>
            <person name="Shen Y.T."/>
            <person name="Niu Q.F."/>
            <person name="Chang L."/>
            <person name="Qiu J."/>
            <person name="Zhao L."/>
            <person name="Xie H.B."/>
            <person name="Fu W.Y."/>
            <person name="Jin J."/>
            <person name="Li X.W."/>
            <person name="Jiao Y."/>
            <person name="Zhou C.C."/>
            <person name="Tu T."/>
            <person name="Chai C.Y."/>
            <person name="Gao J.L."/>
            <person name="Fan L.J."/>
            <person name="van de Weg E."/>
            <person name="Wang J.Y."/>
            <person name="Gao Z.S."/>
        </authorList>
    </citation>
    <scope>NUCLEOTIDE SEQUENCE [LARGE SCALE GENOMIC DNA]</scope>
    <source>
        <tissue evidence="2">Leaves</tissue>
    </source>
</reference>
<organism evidence="2 3">
    <name type="scientific">Morella rubra</name>
    <name type="common">Chinese bayberry</name>
    <dbReference type="NCBI Taxonomy" id="262757"/>
    <lineage>
        <taxon>Eukaryota</taxon>
        <taxon>Viridiplantae</taxon>
        <taxon>Streptophyta</taxon>
        <taxon>Embryophyta</taxon>
        <taxon>Tracheophyta</taxon>
        <taxon>Spermatophyta</taxon>
        <taxon>Magnoliopsida</taxon>
        <taxon>eudicotyledons</taxon>
        <taxon>Gunneridae</taxon>
        <taxon>Pentapetalae</taxon>
        <taxon>rosids</taxon>
        <taxon>fabids</taxon>
        <taxon>Fagales</taxon>
        <taxon>Myricaceae</taxon>
        <taxon>Morella</taxon>
    </lineage>
</organism>
<evidence type="ECO:0000256" key="1">
    <source>
        <dbReference type="SAM" id="MobiDB-lite"/>
    </source>
</evidence>
<proteinExistence type="predicted"/>
<comment type="caution">
    <text evidence="2">The sequence shown here is derived from an EMBL/GenBank/DDBJ whole genome shotgun (WGS) entry which is preliminary data.</text>
</comment>
<keyword evidence="3" id="KW-1185">Reference proteome</keyword>